<protein>
    <recommendedName>
        <fullName evidence="4">DUF4397 domain-containing protein</fullName>
    </recommendedName>
</protein>
<reference evidence="2 3" key="1">
    <citation type="submission" date="2016-06" db="EMBL/GenBank/DDBJ databases">
        <title>Adaptive Radiation by Waves of Gene Transfer Leads to Fine-Scale Resource Partitioning in Marine Microbes.</title>
        <authorList>
            <person name="Hehemann J.-H."/>
            <person name="Arevalo P."/>
            <person name="Datta M.S."/>
            <person name="Yu X."/>
            <person name="Corzett C."/>
            <person name="Henschel A."/>
            <person name="Preheim S.P."/>
            <person name="Timberlake S."/>
            <person name="Alm E.J."/>
            <person name="Polz M.F."/>
        </authorList>
    </citation>
    <scope>NUCLEOTIDE SEQUENCE [LARGE SCALE GENOMIC DNA]</scope>
    <source>
        <strain evidence="2 3">FF50</strain>
    </source>
</reference>
<dbReference type="AlphaFoldDB" id="A0AAN0XYX1"/>
<evidence type="ECO:0000256" key="1">
    <source>
        <dbReference type="SAM" id="SignalP"/>
    </source>
</evidence>
<evidence type="ECO:0008006" key="4">
    <source>
        <dbReference type="Google" id="ProtNLM"/>
    </source>
</evidence>
<keyword evidence="1" id="KW-0732">Signal</keyword>
<name>A0AAN0XYX1_9VIBR</name>
<gene>
    <name evidence="2" type="ORF">A6E01_17675</name>
</gene>
<dbReference type="KEGG" id="vbr:A6E01_17675"/>
<evidence type="ECO:0000313" key="3">
    <source>
        <dbReference type="Proteomes" id="UP000092018"/>
    </source>
</evidence>
<dbReference type="EMBL" id="CP016178">
    <property type="protein sequence ID" value="ANO35004.1"/>
    <property type="molecule type" value="Genomic_DNA"/>
</dbReference>
<feature type="signal peptide" evidence="1">
    <location>
        <begin position="1"/>
        <end position="17"/>
    </location>
</feature>
<dbReference type="Proteomes" id="UP000092018">
    <property type="component" value="Chromosome 2"/>
</dbReference>
<organism evidence="2 3">
    <name type="scientific">Vibrio breoganii</name>
    <dbReference type="NCBI Taxonomy" id="553239"/>
    <lineage>
        <taxon>Bacteria</taxon>
        <taxon>Pseudomonadati</taxon>
        <taxon>Pseudomonadota</taxon>
        <taxon>Gammaproteobacteria</taxon>
        <taxon>Vibrionales</taxon>
        <taxon>Vibrionaceae</taxon>
        <taxon>Vibrio</taxon>
    </lineage>
</organism>
<dbReference type="PROSITE" id="PS51257">
    <property type="entry name" value="PROKAR_LIPOPROTEIN"/>
    <property type="match status" value="1"/>
</dbReference>
<proteinExistence type="predicted"/>
<dbReference type="RefSeq" id="WP_065210879.1">
    <property type="nucleotide sequence ID" value="NZ_CP016178.1"/>
</dbReference>
<feature type="chain" id="PRO_5042897221" description="DUF4397 domain-containing protein" evidence="1">
    <location>
        <begin position="18"/>
        <end position="244"/>
    </location>
</feature>
<evidence type="ECO:0000313" key="2">
    <source>
        <dbReference type="EMBL" id="ANO35004.1"/>
    </source>
</evidence>
<sequence length="244" mass="26472">MKTVFKFAVIASSVFLAACGGSDSDNSPSLNDFDVDFQSFNYVSTGVSSEAEYSVEPFSQEVTLFDGSVYGVVTYRSLLIQYEGAELPSYKVEVALKDDNTDTVLDEQDLNVSSSNDDKLVFAVGDVTNAVDDPPRLIIFDEPDDEVADDKAALYVMNLRDTSSNASTYSLSIDGIQVQTGLTQGTLSPVIEVAEDADVLITVTDSIGSQDCDITNFDWSVDDDWIVVFDKASLDQCYSPVAIE</sequence>
<accession>A0AAN0XYX1</accession>